<dbReference type="Proteomes" id="UP000748756">
    <property type="component" value="Unassembled WGS sequence"/>
</dbReference>
<organism evidence="2 3">
    <name type="scientific">Linnemannia schmuckeri</name>
    <dbReference type="NCBI Taxonomy" id="64567"/>
    <lineage>
        <taxon>Eukaryota</taxon>
        <taxon>Fungi</taxon>
        <taxon>Fungi incertae sedis</taxon>
        <taxon>Mucoromycota</taxon>
        <taxon>Mortierellomycotina</taxon>
        <taxon>Mortierellomycetes</taxon>
        <taxon>Mortierellales</taxon>
        <taxon>Mortierellaceae</taxon>
        <taxon>Linnemannia</taxon>
    </lineage>
</organism>
<reference evidence="2" key="1">
    <citation type="journal article" date="2020" name="Fungal Divers.">
        <title>Resolving the Mortierellaceae phylogeny through synthesis of multi-gene phylogenetics and phylogenomics.</title>
        <authorList>
            <person name="Vandepol N."/>
            <person name="Liber J."/>
            <person name="Desiro A."/>
            <person name="Na H."/>
            <person name="Kennedy M."/>
            <person name="Barry K."/>
            <person name="Grigoriev I.V."/>
            <person name="Miller A.N."/>
            <person name="O'Donnell K."/>
            <person name="Stajich J.E."/>
            <person name="Bonito G."/>
        </authorList>
    </citation>
    <scope>NUCLEOTIDE SEQUENCE</scope>
    <source>
        <strain evidence="2">NRRL 6426</strain>
    </source>
</reference>
<evidence type="ECO:0000313" key="3">
    <source>
        <dbReference type="Proteomes" id="UP000748756"/>
    </source>
</evidence>
<gene>
    <name evidence="2" type="ORF">BG015_001929</name>
</gene>
<evidence type="ECO:0000313" key="2">
    <source>
        <dbReference type="EMBL" id="KAF9139692.1"/>
    </source>
</evidence>
<feature type="compositionally biased region" description="Basic and acidic residues" evidence="1">
    <location>
        <begin position="52"/>
        <end position="62"/>
    </location>
</feature>
<proteinExistence type="predicted"/>
<feature type="compositionally biased region" description="Low complexity" evidence="1">
    <location>
        <begin position="15"/>
        <end position="27"/>
    </location>
</feature>
<accession>A0A9P5RPE1</accession>
<feature type="compositionally biased region" description="Polar residues" evidence="1">
    <location>
        <begin position="28"/>
        <end position="48"/>
    </location>
</feature>
<keyword evidence="3" id="KW-1185">Reference proteome</keyword>
<name>A0A9P5RPE1_9FUNG</name>
<feature type="region of interest" description="Disordered" evidence="1">
    <location>
        <begin position="1"/>
        <end position="79"/>
    </location>
</feature>
<dbReference type="EMBL" id="JAAAUQ010001366">
    <property type="protein sequence ID" value="KAF9139692.1"/>
    <property type="molecule type" value="Genomic_DNA"/>
</dbReference>
<sequence>MESSGPWKERPVGQSATTAPRTTSTAPGSVTITPAGQPTPDSDDTQTWSPESRPKSRTESRSESSLSMTVTATGSEAEYRYEDNILMEETEKVQTDLIRSFAKIKARYDQQIQHMQGKLK</sequence>
<dbReference type="AlphaFoldDB" id="A0A9P5RPE1"/>
<comment type="caution">
    <text evidence="2">The sequence shown here is derived from an EMBL/GenBank/DDBJ whole genome shotgun (WGS) entry which is preliminary data.</text>
</comment>
<protein>
    <submittedName>
        <fullName evidence="2">Uncharacterized protein</fullName>
    </submittedName>
</protein>
<evidence type="ECO:0000256" key="1">
    <source>
        <dbReference type="SAM" id="MobiDB-lite"/>
    </source>
</evidence>